<dbReference type="AlphaFoldDB" id="Q8LVU5"/>
<proteinExistence type="predicted"/>
<dbReference type="EMBL" id="AF494278">
    <property type="protein sequence ID" value="AAM96594.1"/>
    <property type="molecule type" value="Genomic_DNA"/>
</dbReference>
<sequence>MAQFIVTANLLYFTKIGLQNLLQMTNQNVNDLLEQGETILPNNKANLYIQINDNARLFFNQYQEYIKMVQEDNSEPDVPFCHPKGKTNSLRRDTFIKEFN</sequence>
<gene>
    <name evidence="1" type="primary">orf100</name>
</gene>
<dbReference type="GeneID" id="860786"/>
<dbReference type="RefSeq" id="NP_683845.1">
    <property type="nucleotide sequence ID" value="NC_004115.1"/>
</dbReference>
<dbReference type="GeneID" id="860784"/>
<geneLocation type="chloroplast" evidence="1"/>
<keyword evidence="1" id="KW-0150">Chloroplast</keyword>
<name>Q8LVU5_CHAGL</name>
<protein>
    <submittedName>
        <fullName evidence="1">Uncharacterized protein orf100</fullName>
    </submittedName>
</protein>
<dbReference type="RefSeq" id="NP_683864.1">
    <property type="nucleotide sequence ID" value="NC_004115.1"/>
</dbReference>
<organism evidence="1">
    <name type="scientific">Chaetosphaeridium globosum</name>
    <name type="common">Charophycean green alga</name>
    <name type="synonym">Herposteiron globosum</name>
    <dbReference type="NCBI Taxonomy" id="96477"/>
    <lineage>
        <taxon>Eukaryota</taxon>
        <taxon>Viridiplantae</taxon>
        <taxon>Streptophyta</taxon>
        <taxon>Coleochaetophyceae</taxon>
        <taxon>Coleochaetales</taxon>
        <taxon>Chaetosphaeridiaceae</taxon>
        <taxon>Chaetosphaeridium</taxon>
    </lineage>
</organism>
<keyword evidence="1" id="KW-0934">Plastid</keyword>
<evidence type="ECO:0000313" key="1">
    <source>
        <dbReference type="EMBL" id="AAM96592.1"/>
    </source>
</evidence>
<dbReference type="EMBL" id="AF494278">
    <property type="protein sequence ID" value="AAM96592.1"/>
    <property type="molecule type" value="Genomic_DNA"/>
</dbReference>
<accession>Q8LVU5</accession>
<reference evidence="1" key="1">
    <citation type="journal article" date="2002" name="Proc. Natl. Acad. Sci. U.S.A.">
        <title>The chloroplast and mitochondrial genome sequences of the charophyte Chaetosphaeridium globosum: insights into the timing of the events that restructured organelle DNAs within the green algal lineage that led to land plants.</title>
        <authorList>
            <person name="Turmel M."/>
            <person name="Otis C."/>
            <person name="Lemieux C."/>
        </authorList>
    </citation>
    <scope>NUCLEOTIDE SEQUENCE</scope>
</reference>